<evidence type="ECO:0000256" key="5">
    <source>
        <dbReference type="SAM" id="SignalP"/>
    </source>
</evidence>
<dbReference type="EMBL" id="CAKOFQ010006718">
    <property type="protein sequence ID" value="CAH1964770.1"/>
    <property type="molecule type" value="Genomic_DNA"/>
</dbReference>
<dbReference type="PANTHER" id="PTHR21066:SF9">
    <property type="entry name" value="ODORANT-BINDING PROTEIN 59A"/>
    <property type="match status" value="1"/>
</dbReference>
<dbReference type="Pfam" id="PF01395">
    <property type="entry name" value="PBP_GOBP"/>
    <property type="match status" value="1"/>
</dbReference>
<evidence type="ECO:0000256" key="2">
    <source>
        <dbReference type="ARBA" id="ARBA00008098"/>
    </source>
</evidence>
<comment type="subcellular location">
    <subcellularLocation>
        <location evidence="1">Secreted</location>
    </subcellularLocation>
</comment>
<feature type="compositionally biased region" description="Basic and acidic residues" evidence="4">
    <location>
        <begin position="96"/>
        <end position="108"/>
    </location>
</feature>
<dbReference type="Proteomes" id="UP001152888">
    <property type="component" value="Unassembled WGS sequence"/>
</dbReference>
<dbReference type="InterPro" id="IPR036728">
    <property type="entry name" value="PBP_GOBP_sf"/>
</dbReference>
<keyword evidence="5" id="KW-0732">Signal</keyword>
<feature type="compositionally biased region" description="Low complexity" evidence="4">
    <location>
        <begin position="110"/>
        <end position="122"/>
    </location>
</feature>
<feature type="signal peptide" evidence="5">
    <location>
        <begin position="1"/>
        <end position="20"/>
    </location>
</feature>
<comment type="similarity">
    <text evidence="2">Belongs to the PBP/GOBP family.</text>
</comment>
<protein>
    <submittedName>
        <fullName evidence="6">Uncharacterized protein</fullName>
    </submittedName>
</protein>
<dbReference type="Gene3D" id="1.10.238.20">
    <property type="entry name" value="Pheromone/general odorant binding protein domain"/>
    <property type="match status" value="1"/>
</dbReference>
<evidence type="ECO:0000256" key="4">
    <source>
        <dbReference type="SAM" id="MobiDB-lite"/>
    </source>
</evidence>
<dbReference type="PANTHER" id="PTHR21066">
    <property type="entry name" value="ODORANT-BINDING PROTEIN 59A-RELATED"/>
    <property type="match status" value="1"/>
</dbReference>
<feature type="chain" id="PRO_5040318316" evidence="5">
    <location>
        <begin position="21"/>
        <end position="216"/>
    </location>
</feature>
<dbReference type="GO" id="GO:0005576">
    <property type="term" value="C:extracellular region"/>
    <property type="evidence" value="ECO:0007669"/>
    <property type="project" value="UniProtKB-SubCell"/>
</dbReference>
<accession>A0A9P0K3K5</accession>
<evidence type="ECO:0000256" key="1">
    <source>
        <dbReference type="ARBA" id="ARBA00004613"/>
    </source>
</evidence>
<dbReference type="GO" id="GO:0005549">
    <property type="term" value="F:odorant binding"/>
    <property type="evidence" value="ECO:0007669"/>
    <property type="project" value="InterPro"/>
</dbReference>
<comment type="caution">
    <text evidence="6">The sequence shown here is derived from an EMBL/GenBank/DDBJ whole genome shotgun (WGS) entry which is preliminary data.</text>
</comment>
<dbReference type="SUPFAM" id="SSF47565">
    <property type="entry name" value="Insect pheromone/odorant-binding proteins"/>
    <property type="match status" value="1"/>
</dbReference>
<evidence type="ECO:0000313" key="7">
    <source>
        <dbReference type="Proteomes" id="UP001152888"/>
    </source>
</evidence>
<organism evidence="6 7">
    <name type="scientific">Acanthoscelides obtectus</name>
    <name type="common">Bean weevil</name>
    <name type="synonym">Bruchus obtectus</name>
    <dbReference type="NCBI Taxonomy" id="200917"/>
    <lineage>
        <taxon>Eukaryota</taxon>
        <taxon>Metazoa</taxon>
        <taxon>Ecdysozoa</taxon>
        <taxon>Arthropoda</taxon>
        <taxon>Hexapoda</taxon>
        <taxon>Insecta</taxon>
        <taxon>Pterygota</taxon>
        <taxon>Neoptera</taxon>
        <taxon>Endopterygota</taxon>
        <taxon>Coleoptera</taxon>
        <taxon>Polyphaga</taxon>
        <taxon>Cucujiformia</taxon>
        <taxon>Chrysomeloidea</taxon>
        <taxon>Chrysomelidae</taxon>
        <taxon>Bruchinae</taxon>
        <taxon>Bruchini</taxon>
        <taxon>Acanthoscelides</taxon>
    </lineage>
</organism>
<name>A0A9P0K3K5_ACAOB</name>
<proteinExistence type="inferred from homology"/>
<dbReference type="InterPro" id="IPR006170">
    <property type="entry name" value="PBP/GOBP"/>
</dbReference>
<evidence type="ECO:0000256" key="3">
    <source>
        <dbReference type="ARBA" id="ARBA00022525"/>
    </source>
</evidence>
<dbReference type="InterPro" id="IPR052295">
    <property type="entry name" value="Odorant-binding_protein"/>
</dbReference>
<reference evidence="6" key="1">
    <citation type="submission" date="2022-03" db="EMBL/GenBank/DDBJ databases">
        <authorList>
            <person name="Sayadi A."/>
        </authorList>
    </citation>
    <scope>NUCLEOTIDE SEQUENCE</scope>
</reference>
<keyword evidence="3" id="KW-0964">Secreted</keyword>
<gene>
    <name evidence="6" type="ORF">ACAOBT_LOCUS6004</name>
</gene>
<dbReference type="AlphaFoldDB" id="A0A9P0K3K5"/>
<dbReference type="OrthoDB" id="8194482at2759"/>
<feature type="region of interest" description="Disordered" evidence="4">
    <location>
        <begin position="70"/>
        <end position="122"/>
    </location>
</feature>
<evidence type="ECO:0000313" key="6">
    <source>
        <dbReference type="EMBL" id="CAH1964770.1"/>
    </source>
</evidence>
<sequence length="216" mass="23294">MKVVITVVTLLCCSLCYVQALKCGLAKTTNGELVKAMAKCVKNNETIDNLWNGSKLPSEEDSSAMLTTTVSPKMKGGRSRRAQPAAVKPETSAALKVDKASGKNDDKMMTSTESSTDVPSSTESSETCIVQCILESVGVSDENGVPDRAKFVESILKTTSNRELRDFLQETADECFKEMNKEKNLDSCAASTKLMTCLAEKGRANCEDWPAGGLPF</sequence>
<keyword evidence="7" id="KW-1185">Reference proteome</keyword>